<keyword evidence="3" id="KW-0285">Flavoprotein</keyword>
<dbReference type="Pfam" id="PF01134">
    <property type="entry name" value="GIDA"/>
    <property type="match status" value="1"/>
</dbReference>
<feature type="non-terminal residue" evidence="6">
    <location>
        <position position="586"/>
    </location>
</feature>
<dbReference type="InterPro" id="IPR020595">
    <property type="entry name" value="MnmG-rel_CS"/>
</dbReference>
<evidence type="ECO:0000259" key="5">
    <source>
        <dbReference type="SMART" id="SM01228"/>
    </source>
</evidence>
<dbReference type="PRINTS" id="PR00411">
    <property type="entry name" value="PNDRDTASEI"/>
</dbReference>
<evidence type="ECO:0000256" key="2">
    <source>
        <dbReference type="ARBA" id="ARBA00007653"/>
    </source>
</evidence>
<evidence type="ECO:0000313" key="6">
    <source>
        <dbReference type="EMBL" id="SUZ92721.1"/>
    </source>
</evidence>
<gene>
    <name evidence="6" type="ORF">METZ01_LOCUS45575</name>
</gene>
<dbReference type="PANTHER" id="PTHR11806">
    <property type="entry name" value="GLUCOSE INHIBITED DIVISION PROTEIN A"/>
    <property type="match status" value="1"/>
</dbReference>
<dbReference type="AlphaFoldDB" id="A0A381RNC4"/>
<accession>A0A381RNC4</accession>
<keyword evidence="4" id="KW-0274">FAD</keyword>
<organism evidence="6">
    <name type="scientific">marine metagenome</name>
    <dbReference type="NCBI Taxonomy" id="408172"/>
    <lineage>
        <taxon>unclassified sequences</taxon>
        <taxon>metagenomes</taxon>
        <taxon>ecological metagenomes</taxon>
    </lineage>
</organism>
<evidence type="ECO:0000256" key="4">
    <source>
        <dbReference type="ARBA" id="ARBA00022827"/>
    </source>
</evidence>
<dbReference type="SMART" id="SM01228">
    <property type="entry name" value="GIDA_assoc_3"/>
    <property type="match status" value="1"/>
</dbReference>
<dbReference type="NCBIfam" id="TIGR00136">
    <property type="entry name" value="mnmG_gidA"/>
    <property type="match status" value="1"/>
</dbReference>
<protein>
    <recommendedName>
        <fullName evidence="5">tRNA uridine 5-carboxymethylaminomethyl modification enzyme C-terminal subdomain domain-containing protein</fullName>
    </recommendedName>
</protein>
<dbReference type="InterPro" id="IPR047001">
    <property type="entry name" value="MnmG_C_subdom"/>
</dbReference>
<comment type="similarity">
    <text evidence="2">Belongs to the MnmG family.</text>
</comment>
<dbReference type="GO" id="GO:0050660">
    <property type="term" value="F:flavin adenine dinucleotide binding"/>
    <property type="evidence" value="ECO:0007669"/>
    <property type="project" value="InterPro"/>
</dbReference>
<feature type="non-terminal residue" evidence="6">
    <location>
        <position position="1"/>
    </location>
</feature>
<dbReference type="InterPro" id="IPR040131">
    <property type="entry name" value="MnmG_N"/>
</dbReference>
<dbReference type="PANTHER" id="PTHR11806:SF0">
    <property type="entry name" value="PROTEIN MTO1 HOMOLOG, MITOCHONDRIAL"/>
    <property type="match status" value="1"/>
</dbReference>
<comment type="cofactor">
    <cofactor evidence="1">
        <name>FAD</name>
        <dbReference type="ChEBI" id="CHEBI:57692"/>
    </cofactor>
</comment>
<dbReference type="GO" id="GO:0005829">
    <property type="term" value="C:cytosol"/>
    <property type="evidence" value="ECO:0007669"/>
    <property type="project" value="TreeGrafter"/>
</dbReference>
<name>A0A381RNC4_9ZZZZ</name>
<feature type="domain" description="tRNA uridine 5-carboxymethylaminomethyl modification enzyme C-terminal subdomain" evidence="5">
    <location>
        <begin position="548"/>
        <end position="586"/>
    </location>
</feature>
<dbReference type="SUPFAM" id="SSF51905">
    <property type="entry name" value="FAD/NAD(P)-binding domain"/>
    <property type="match status" value="1"/>
</dbReference>
<dbReference type="InterPro" id="IPR036188">
    <property type="entry name" value="FAD/NAD-bd_sf"/>
</dbReference>
<dbReference type="Pfam" id="PF21680">
    <property type="entry name" value="GIDA_C_1st"/>
    <property type="match status" value="1"/>
</dbReference>
<reference evidence="6" key="1">
    <citation type="submission" date="2018-05" db="EMBL/GenBank/DDBJ databases">
        <authorList>
            <person name="Lanie J.A."/>
            <person name="Ng W.-L."/>
            <person name="Kazmierczak K.M."/>
            <person name="Andrzejewski T.M."/>
            <person name="Davidsen T.M."/>
            <person name="Wayne K.J."/>
            <person name="Tettelin H."/>
            <person name="Glass J.I."/>
            <person name="Rusch D."/>
            <person name="Podicherti R."/>
            <person name="Tsui H.-C.T."/>
            <person name="Winkler M.E."/>
        </authorList>
    </citation>
    <scope>NUCLEOTIDE SEQUENCE</scope>
</reference>
<proteinExistence type="inferred from homology"/>
<evidence type="ECO:0000256" key="3">
    <source>
        <dbReference type="ARBA" id="ARBA00022630"/>
    </source>
</evidence>
<dbReference type="Gene3D" id="1.10.10.1800">
    <property type="entry name" value="tRNA uridine 5-carboxymethylaminomethyl modification enzyme MnmG/GidA"/>
    <property type="match status" value="1"/>
</dbReference>
<evidence type="ECO:0000256" key="1">
    <source>
        <dbReference type="ARBA" id="ARBA00001974"/>
    </source>
</evidence>
<dbReference type="EMBL" id="UINC01002084">
    <property type="protein sequence ID" value="SUZ92721.1"/>
    <property type="molecule type" value="Genomic_DNA"/>
</dbReference>
<dbReference type="InterPro" id="IPR002218">
    <property type="entry name" value="MnmG-rel"/>
</dbReference>
<dbReference type="GO" id="GO:0002098">
    <property type="term" value="P:tRNA wobble uridine modification"/>
    <property type="evidence" value="ECO:0007669"/>
    <property type="project" value="InterPro"/>
</dbReference>
<sequence length="586" mass="65589">VKRITKRYDLVVVGGGHAGLEAALVSQKLGINVLLVSMDKKSIGRMSCNPAIGGLAKGQMVRELDVLGGSMGFFADSCTLQSKTLNLSKGRAVWSPRSQIDKIKYEKTVQRYLQKINLPVVEGEAVMVSEKNGKIESVVLSDGEKIFCEAAILTCGTFLNGLIHIGEKKIKAGRMGEESALGITESLKGLGFLAGRLKTGTPPRIKRSSVKWDVGIAGYGDKNPKPLSYRTKSFKPKDEPCFAFRTNEKTHELILKNISRSPMYSGDIDSSGPRYCPSIEDKVYKFSHNPGHILQLEPEWSNSEQIYVNGFSTSLPESVQLKCLKTVDGLSNVEFLRPGYAIEYDFFFPSQLKSTLETKNIAGLFFAGQINGTSGYEEASSQGLISGINASLKIKRKKPLQLKRNEAYIGVLIDDLIVKDTKEPYRMFTSRAEYRLQLRASNADQRLLKYSKKLGLLDDETLKSLDKKTKETESLINYLTKKTIKPEEINSSLKSLGEKPIKEPVKAASLLKRPRVFLKDFPKNKKIDKKNYKKEHAEEILFEAETKIKYSGYINRQKAEIEKTKIYEDMIIPKGFNYNEIKSISN</sequence>
<dbReference type="GO" id="GO:0030488">
    <property type="term" value="P:tRNA methylation"/>
    <property type="evidence" value="ECO:0007669"/>
    <property type="project" value="TreeGrafter"/>
</dbReference>
<dbReference type="FunFam" id="3.50.50.60:FF:000002">
    <property type="entry name" value="tRNA uridine 5-carboxymethylaminomethyl modification enzyme MnmG"/>
    <property type="match status" value="1"/>
</dbReference>
<dbReference type="Gene3D" id="3.50.50.60">
    <property type="entry name" value="FAD/NAD(P)-binding domain"/>
    <property type="match status" value="2"/>
</dbReference>
<dbReference type="InterPro" id="IPR049312">
    <property type="entry name" value="GIDA_C_N"/>
</dbReference>
<dbReference type="PROSITE" id="PS01280">
    <property type="entry name" value="GIDA_1"/>
    <property type="match status" value="1"/>
</dbReference>
<dbReference type="InterPro" id="IPR004416">
    <property type="entry name" value="MnmG"/>
</dbReference>
<dbReference type="PROSITE" id="PS01281">
    <property type="entry name" value="GIDA_2"/>
    <property type="match status" value="1"/>
</dbReference>